<dbReference type="AlphaFoldDB" id="A0AA41QDI9"/>
<evidence type="ECO:0000256" key="1">
    <source>
        <dbReference type="SAM" id="MobiDB-lite"/>
    </source>
</evidence>
<dbReference type="GO" id="GO:0008233">
    <property type="term" value="F:peptidase activity"/>
    <property type="evidence" value="ECO:0007669"/>
    <property type="project" value="InterPro"/>
</dbReference>
<dbReference type="Proteomes" id="UP001165405">
    <property type="component" value="Unassembled WGS sequence"/>
</dbReference>
<dbReference type="InterPro" id="IPR009045">
    <property type="entry name" value="Zn_M74/Hedgehog-like"/>
</dbReference>
<evidence type="ECO:0000259" key="3">
    <source>
        <dbReference type="Pfam" id="PF02557"/>
    </source>
</evidence>
<comment type="caution">
    <text evidence="4">The sequence shown here is derived from an EMBL/GenBank/DDBJ whole genome shotgun (WGS) entry which is preliminary data.</text>
</comment>
<dbReference type="EMBL" id="JAKGSG010000030">
    <property type="protein sequence ID" value="MCF4121474.1"/>
    <property type="molecule type" value="Genomic_DNA"/>
</dbReference>
<dbReference type="CDD" id="cd14814">
    <property type="entry name" value="Peptidase_M15"/>
    <property type="match status" value="1"/>
</dbReference>
<keyword evidence="2" id="KW-0812">Transmembrane</keyword>
<gene>
    <name evidence="4" type="ORF">L1785_10820</name>
</gene>
<keyword evidence="2" id="KW-0472">Membrane</keyword>
<dbReference type="RefSeq" id="WP_236089273.1">
    <property type="nucleotide sequence ID" value="NZ_JAKGSG010000030.1"/>
</dbReference>
<name>A0AA41QDI9_9MICO</name>
<feature type="region of interest" description="Disordered" evidence="1">
    <location>
        <begin position="1"/>
        <end position="31"/>
    </location>
</feature>
<dbReference type="Pfam" id="PF02557">
    <property type="entry name" value="VanY"/>
    <property type="match status" value="1"/>
</dbReference>
<reference evidence="4" key="1">
    <citation type="submission" date="2022-01" db="EMBL/GenBank/DDBJ databases">
        <title>Antribacter sp. nov., isolated from Guizhou of China.</title>
        <authorList>
            <person name="Chengliang C."/>
            <person name="Ya Z."/>
        </authorList>
    </citation>
    <scope>NUCLEOTIDE SEQUENCE</scope>
    <source>
        <strain evidence="4">KLBMP 9083</strain>
    </source>
</reference>
<keyword evidence="2" id="KW-1133">Transmembrane helix</keyword>
<dbReference type="PANTHER" id="PTHR34385:SF1">
    <property type="entry name" value="PEPTIDOGLYCAN L-ALANYL-D-GLUTAMATE ENDOPEPTIDASE CWLK"/>
    <property type="match status" value="1"/>
</dbReference>
<feature type="domain" description="D-alanyl-D-alanine carboxypeptidase-like core" evidence="3">
    <location>
        <begin position="257"/>
        <end position="362"/>
    </location>
</feature>
<dbReference type="GO" id="GO:0006508">
    <property type="term" value="P:proteolysis"/>
    <property type="evidence" value="ECO:0007669"/>
    <property type="project" value="InterPro"/>
</dbReference>
<proteinExistence type="predicted"/>
<keyword evidence="5" id="KW-1185">Reference proteome</keyword>
<evidence type="ECO:0000256" key="2">
    <source>
        <dbReference type="SAM" id="Phobius"/>
    </source>
</evidence>
<dbReference type="InterPro" id="IPR003709">
    <property type="entry name" value="VanY-like_core_dom"/>
</dbReference>
<organism evidence="4 5">
    <name type="scientific">Antribacter soli</name>
    <dbReference type="NCBI Taxonomy" id="2910976"/>
    <lineage>
        <taxon>Bacteria</taxon>
        <taxon>Bacillati</taxon>
        <taxon>Actinomycetota</taxon>
        <taxon>Actinomycetes</taxon>
        <taxon>Micrococcales</taxon>
        <taxon>Promicromonosporaceae</taxon>
        <taxon>Antribacter</taxon>
    </lineage>
</organism>
<dbReference type="PANTHER" id="PTHR34385">
    <property type="entry name" value="D-ALANYL-D-ALANINE CARBOXYPEPTIDASE"/>
    <property type="match status" value="1"/>
</dbReference>
<feature type="transmembrane region" description="Helical" evidence="2">
    <location>
        <begin position="31"/>
        <end position="53"/>
    </location>
</feature>
<sequence>MTATTSRPDTGPHPGPTARERREAKRRRRRATRATVVVAGLVVAGAACGGGTWRVVTERETLAEDAAAAQELLDASEGKVAEPAVRDVLSQQVDDAGAVLDAIPVSVLVTGTGEERVALVTASDAVRTSMLDLARDEVEALRAGLATVVPDAEGVLAVTEGLGADAARAELQAALDAASASEAVAVRSLAGTDVPALEQAEADLAARRDGVVAANEALLDAQDAVTCPAPDQEWSPRSGHLDAAELAPIPWDPSYSVRADLVPGLVAMDAAYQQAFGGHLKISSAYRTFDDQLAVYDPSSPIAAPPGCSNHGLGVAADFGGGVQTFGSAKYTWLKANAGTHGWEHPSWAEPGGRVPEPWHWQSVLAPEATR</sequence>
<evidence type="ECO:0000313" key="4">
    <source>
        <dbReference type="EMBL" id="MCF4121474.1"/>
    </source>
</evidence>
<dbReference type="Gene3D" id="3.30.1380.10">
    <property type="match status" value="1"/>
</dbReference>
<dbReference type="SUPFAM" id="SSF55166">
    <property type="entry name" value="Hedgehog/DD-peptidase"/>
    <property type="match status" value="1"/>
</dbReference>
<evidence type="ECO:0000313" key="5">
    <source>
        <dbReference type="Proteomes" id="UP001165405"/>
    </source>
</evidence>
<dbReference type="InterPro" id="IPR052179">
    <property type="entry name" value="DD-CPase-like"/>
</dbReference>
<protein>
    <submittedName>
        <fullName evidence="4">M15 family metallopeptidase</fullName>
    </submittedName>
</protein>
<accession>A0AA41QDI9</accession>